<feature type="transmembrane region" description="Helical" evidence="1">
    <location>
        <begin position="309"/>
        <end position="332"/>
    </location>
</feature>
<keyword evidence="4" id="KW-1185">Reference proteome</keyword>
<evidence type="ECO:0000313" key="4">
    <source>
        <dbReference type="Proteomes" id="UP000005234"/>
    </source>
</evidence>
<feature type="transmembrane region" description="Helical" evidence="1">
    <location>
        <begin position="283"/>
        <end position="303"/>
    </location>
</feature>
<feature type="transmembrane region" description="Helical" evidence="1">
    <location>
        <begin position="62"/>
        <end position="83"/>
    </location>
</feature>
<dbReference type="HOGENOM" id="CLU_005679_2_1_6"/>
<keyword evidence="1" id="KW-1133">Transmembrane helix</keyword>
<protein>
    <submittedName>
        <fullName evidence="3">Putative acyltransferase</fullName>
    </submittedName>
</protein>
<name>H8L253_FRAAD</name>
<dbReference type="Proteomes" id="UP000005234">
    <property type="component" value="Chromosome"/>
</dbReference>
<dbReference type="EMBL" id="CP003350">
    <property type="protein sequence ID" value="AFC87561.1"/>
    <property type="molecule type" value="Genomic_DNA"/>
</dbReference>
<feature type="transmembrane region" description="Helical" evidence="1">
    <location>
        <begin position="344"/>
        <end position="365"/>
    </location>
</feature>
<dbReference type="STRING" id="767434.Fraau_3238"/>
<evidence type="ECO:0000256" key="1">
    <source>
        <dbReference type="SAM" id="Phobius"/>
    </source>
</evidence>
<feature type="transmembrane region" description="Helical" evidence="1">
    <location>
        <begin position="183"/>
        <end position="207"/>
    </location>
</feature>
<feature type="transmembrane region" description="Helical" evidence="1">
    <location>
        <begin position="104"/>
        <end position="128"/>
    </location>
</feature>
<feature type="transmembrane region" description="Helical" evidence="1">
    <location>
        <begin position="219"/>
        <end position="241"/>
    </location>
</feature>
<feature type="transmembrane region" description="Helical" evidence="1">
    <location>
        <begin position="395"/>
        <end position="412"/>
    </location>
</feature>
<dbReference type="RefSeq" id="WP_014404563.1">
    <property type="nucleotide sequence ID" value="NC_017033.1"/>
</dbReference>
<feature type="transmembrane region" description="Helical" evidence="1">
    <location>
        <begin position="253"/>
        <end position="271"/>
    </location>
</feature>
<gene>
    <name evidence="3" type="ordered locus">Fraau_3238</name>
</gene>
<dbReference type="KEGG" id="fau:Fraau_3238"/>
<dbReference type="Pfam" id="PF01757">
    <property type="entry name" value="Acyl_transf_3"/>
    <property type="match status" value="1"/>
</dbReference>
<dbReference type="GO" id="GO:0016747">
    <property type="term" value="F:acyltransferase activity, transferring groups other than amino-acyl groups"/>
    <property type="evidence" value="ECO:0007669"/>
    <property type="project" value="InterPro"/>
</dbReference>
<dbReference type="PANTHER" id="PTHR23028">
    <property type="entry name" value="ACETYLTRANSFERASE"/>
    <property type="match status" value="1"/>
</dbReference>
<dbReference type="PANTHER" id="PTHR23028:SF53">
    <property type="entry name" value="ACYL_TRANSF_3 DOMAIN-CONTAINING PROTEIN"/>
    <property type="match status" value="1"/>
</dbReference>
<dbReference type="GO" id="GO:0016020">
    <property type="term" value="C:membrane"/>
    <property type="evidence" value="ECO:0007669"/>
    <property type="project" value="TreeGrafter"/>
</dbReference>
<dbReference type="InterPro" id="IPR050879">
    <property type="entry name" value="Acyltransferase_3"/>
</dbReference>
<sequence>MNAMVPPPPAVPTDIRPAPGRSQQRFVALEWLRFGLGLYIVLFHTIYHYGASWPWAHYLSDLGFFSTSTFFVLSGFLLTHVYLRPQPDGDFAMRESSRSFLIKRIANLYPIHIGAILITAAVLCLLAWMRITPDDAAHASIRFVIYDVNDGSPIEKLYHMLGNAELFRAVVMNLTMLQAWNPYYLTFNAPAWSISTLLFFYICFPWVAPRLHRLRKPLLAIAVFNLIYLLFPLTAILTHQYGMPVTGVLHRNPLVRLPEFLCGILLCTYYHRQVSQGRSLSGAGAFLCAGWIVFNLLAASWLLHRGAAFYFLLHDGLMLSAQLCLLYLFLFLPSPRSERWQRIATRFGGASLPMFALHVPLYLLFSRIEMVLAGQPGLCRQSLRRCFDAAGHVSPLWYGLYLLLTVLFCLFFQERVVVPVRRTLQDWLLPMAGSRCRPRSEAT</sequence>
<dbReference type="AlphaFoldDB" id="H8L253"/>
<dbReference type="InterPro" id="IPR002656">
    <property type="entry name" value="Acyl_transf_3_dom"/>
</dbReference>
<accession>H8L253</accession>
<keyword evidence="1" id="KW-0812">Transmembrane</keyword>
<dbReference type="eggNOG" id="COG1835">
    <property type="taxonomic scope" value="Bacteria"/>
</dbReference>
<evidence type="ECO:0000313" key="3">
    <source>
        <dbReference type="EMBL" id="AFC87561.1"/>
    </source>
</evidence>
<keyword evidence="3" id="KW-0808">Transferase</keyword>
<proteinExistence type="predicted"/>
<feature type="transmembrane region" description="Helical" evidence="1">
    <location>
        <begin position="31"/>
        <end position="50"/>
    </location>
</feature>
<evidence type="ECO:0000259" key="2">
    <source>
        <dbReference type="Pfam" id="PF01757"/>
    </source>
</evidence>
<keyword evidence="3" id="KW-0012">Acyltransferase</keyword>
<feature type="domain" description="Acyltransferase 3" evidence="2">
    <location>
        <begin position="27"/>
        <end position="412"/>
    </location>
</feature>
<dbReference type="GO" id="GO:0009103">
    <property type="term" value="P:lipopolysaccharide biosynthetic process"/>
    <property type="evidence" value="ECO:0007669"/>
    <property type="project" value="TreeGrafter"/>
</dbReference>
<reference evidence="3" key="1">
    <citation type="submission" date="2012-02" db="EMBL/GenBank/DDBJ databases">
        <title>The complete genome of Frateuria aurantia DSM 6220.</title>
        <authorList>
            <consortium name="US DOE Joint Genome Institute (JGI-PGF)"/>
            <person name="Lucas S."/>
            <person name="Copeland A."/>
            <person name="Lapidus A."/>
            <person name="Glavina del Rio T."/>
            <person name="Dalin E."/>
            <person name="Tice H."/>
            <person name="Bruce D."/>
            <person name="Goodwin L."/>
            <person name="Pitluck S."/>
            <person name="Peters L."/>
            <person name="Ovchinnikova G."/>
            <person name="Teshima H."/>
            <person name="Kyrpides N."/>
            <person name="Mavromatis K."/>
            <person name="Ivanova N."/>
            <person name="Brettin T."/>
            <person name="Detter J.C."/>
            <person name="Han C."/>
            <person name="Larimer F."/>
            <person name="Land M."/>
            <person name="Hauser L."/>
            <person name="Markowitz V."/>
            <person name="Cheng J.-F."/>
            <person name="Hugenholtz P."/>
            <person name="Woyke T."/>
            <person name="Wu D."/>
            <person name="Brambilla E."/>
            <person name="Klenk H.-P."/>
            <person name="Eisen J.A."/>
        </authorList>
    </citation>
    <scope>NUCLEOTIDE SEQUENCE</scope>
    <source>
        <strain evidence="3">DSM 6220</strain>
    </source>
</reference>
<organism evidence="3 4">
    <name type="scientific">Frateuria aurantia (strain ATCC 33424 / DSM 6220 / KCTC 2777 / LMG 1558 / NBRC 3245 / NCIMB 13370)</name>
    <name type="common">Acetobacter aurantius</name>
    <dbReference type="NCBI Taxonomy" id="767434"/>
    <lineage>
        <taxon>Bacteria</taxon>
        <taxon>Pseudomonadati</taxon>
        <taxon>Pseudomonadota</taxon>
        <taxon>Gammaproteobacteria</taxon>
        <taxon>Lysobacterales</taxon>
        <taxon>Rhodanobacteraceae</taxon>
        <taxon>Frateuria</taxon>
    </lineage>
</organism>
<keyword evidence="1" id="KW-0472">Membrane</keyword>